<dbReference type="Gene3D" id="2.60.40.10">
    <property type="entry name" value="Immunoglobulins"/>
    <property type="match status" value="1"/>
</dbReference>
<dbReference type="InterPro" id="IPR013783">
    <property type="entry name" value="Ig-like_fold"/>
</dbReference>
<organism evidence="3 4">
    <name type="scientific">Pedobacter riviphilus</name>
    <dbReference type="NCBI Taxonomy" id="2766984"/>
    <lineage>
        <taxon>Bacteria</taxon>
        <taxon>Pseudomonadati</taxon>
        <taxon>Bacteroidota</taxon>
        <taxon>Sphingobacteriia</taxon>
        <taxon>Sphingobacteriales</taxon>
        <taxon>Sphingobacteriaceae</taxon>
        <taxon>Pedobacter</taxon>
    </lineage>
</organism>
<dbReference type="RefSeq" id="WP_190326177.1">
    <property type="nucleotide sequence ID" value="NZ_CP061171.1"/>
</dbReference>
<evidence type="ECO:0000313" key="3">
    <source>
        <dbReference type="EMBL" id="QNR82924.1"/>
    </source>
</evidence>
<dbReference type="PANTHER" id="PTHR43547">
    <property type="entry name" value="TWO-COMPONENT HISTIDINE KINASE"/>
    <property type="match status" value="1"/>
</dbReference>
<evidence type="ECO:0000256" key="1">
    <source>
        <dbReference type="ARBA" id="ARBA00022553"/>
    </source>
</evidence>
<name>A0ABX6TBQ7_9SPHI</name>
<feature type="domain" description="Two component regulator three Y" evidence="2">
    <location>
        <begin position="716"/>
        <end position="766"/>
    </location>
</feature>
<evidence type="ECO:0000313" key="4">
    <source>
        <dbReference type="Proteomes" id="UP000516439"/>
    </source>
</evidence>
<proteinExistence type="predicted"/>
<sequence length="771" mass="86456">MIILLHLNLNRKCAIRISGWIGIICLILCGSLQVNAQLAVSTHFSTEDGLVQNSVLSIAQDRQGFMWFGTEGGLSRFDGLRWRSFKNILGGTNKPSSDALIRSLFWDKQNKLWMGTLLGLITFDPLTEKFRQIKLPYQKQPEVRQVTTDRSGNILASTTAGIVLITPGNKIIASPKTFDDGENILCYTVCQAPDGKIWCGTNRGLFEIKAKANKITLTRTAAELPIFLQKEKITSIKIDSIGRFWFGSYSSGLLLCDYEQGRFASEKKQPMLPGGATHKIRSIISLLDHKISVATADGLFFFDINTLGMIELNSKLGNEETLRNSSVHSVFQQHSGTIWIGTYYSGLDLIKPILTPFHHLAIGPTSLNLNHRVVSSMCNRNQKELWIGTEGGGINIFNQVTKEVSYLKNQPGNHKSISSNFIKTLFKDKDGNLWIGTFSGTLDVFNANTNTIEHRSTESDRITEVNSIIEDNQNRLWMTSSDGLKVYKRTGTGLKADGLMQEKALKSFIAGVAFQDTKKRLWFANETKVMKVEGNIISTYHLKYAVHTISEHQGIVYLGLESHGIAEFNEKRRQFIPYRLNSLISKRSIVSIAFDRQNHIWLASDSGLLKVTPQKKIVTQYTKADGLVSTNFNINAKYQSGNNLFFGTLDGLIYFDPEQIRNNTSKSSIVITGMRIFDVPVEIDSSVLRKSITYTDRVELSHNQNSLTFEFALLDFIKPRKNTFRYTLQGLSKGWTTTNLAEVTFNNLAPGNYTLMVSGNNGSPNWMPPFI</sequence>
<evidence type="ECO:0000259" key="2">
    <source>
        <dbReference type="Pfam" id="PF07495"/>
    </source>
</evidence>
<protein>
    <recommendedName>
        <fullName evidence="2">Two component regulator three Y domain-containing protein</fullName>
    </recommendedName>
</protein>
<dbReference type="Pfam" id="PF07495">
    <property type="entry name" value="Y_Y_Y"/>
    <property type="match status" value="1"/>
</dbReference>
<dbReference type="SUPFAM" id="SSF63829">
    <property type="entry name" value="Calcium-dependent phosphotriesterase"/>
    <property type="match status" value="2"/>
</dbReference>
<dbReference type="Proteomes" id="UP000516439">
    <property type="component" value="Chromosome"/>
</dbReference>
<accession>A0ABX6TBQ7</accession>
<dbReference type="Pfam" id="PF07494">
    <property type="entry name" value="Reg_prop"/>
    <property type="match status" value="3"/>
</dbReference>
<keyword evidence="1" id="KW-0597">Phosphoprotein</keyword>
<dbReference type="InterPro" id="IPR015943">
    <property type="entry name" value="WD40/YVTN_repeat-like_dom_sf"/>
</dbReference>
<keyword evidence="4" id="KW-1185">Reference proteome</keyword>
<dbReference type="Gene3D" id="2.130.10.10">
    <property type="entry name" value="YVTN repeat-like/Quinoprotein amine dehydrogenase"/>
    <property type="match status" value="2"/>
</dbReference>
<dbReference type="EMBL" id="CP061171">
    <property type="protein sequence ID" value="QNR82924.1"/>
    <property type="molecule type" value="Genomic_DNA"/>
</dbReference>
<dbReference type="InterPro" id="IPR011123">
    <property type="entry name" value="Y_Y_Y"/>
</dbReference>
<dbReference type="InterPro" id="IPR011110">
    <property type="entry name" value="Reg_prop"/>
</dbReference>
<gene>
    <name evidence="3" type="ORF">H9N25_13095</name>
</gene>
<dbReference type="PANTHER" id="PTHR43547:SF2">
    <property type="entry name" value="HYBRID SIGNAL TRANSDUCTION HISTIDINE KINASE C"/>
    <property type="match status" value="1"/>
</dbReference>
<reference evidence="3 4" key="1">
    <citation type="submission" date="2020-09" db="EMBL/GenBank/DDBJ databases">
        <title>Pedobacter sp. SW-16 isolated from soil near Yeocheon.</title>
        <authorList>
            <person name="Im H.S."/>
            <person name="Joung Y."/>
            <person name="Lee S.-S."/>
        </authorList>
    </citation>
    <scope>NUCLEOTIDE SEQUENCE [LARGE SCALE GENOMIC DNA]</scope>
    <source>
        <strain evidence="3 4">SW-16</strain>
    </source>
</reference>